<dbReference type="Pfam" id="PF13621">
    <property type="entry name" value="Cupin_8"/>
    <property type="match status" value="1"/>
</dbReference>
<evidence type="ECO:0000313" key="3">
    <source>
        <dbReference type="Proteomes" id="UP000033187"/>
    </source>
</evidence>
<dbReference type="SUPFAM" id="SSF51197">
    <property type="entry name" value="Clavaminate synthase-like"/>
    <property type="match status" value="1"/>
</dbReference>
<organism evidence="2 3">
    <name type="scientific">Candidatus Filomicrobium marinum</name>
    <dbReference type="NCBI Taxonomy" id="1608628"/>
    <lineage>
        <taxon>Bacteria</taxon>
        <taxon>Pseudomonadati</taxon>
        <taxon>Pseudomonadota</taxon>
        <taxon>Alphaproteobacteria</taxon>
        <taxon>Hyphomicrobiales</taxon>
        <taxon>Hyphomicrobiaceae</taxon>
        <taxon>Filomicrobium</taxon>
    </lineage>
</organism>
<evidence type="ECO:0000313" key="2">
    <source>
        <dbReference type="EMBL" id="CPR21432.1"/>
    </source>
</evidence>
<dbReference type="OrthoDB" id="7977346at2"/>
<dbReference type="EMBL" id="LN829119">
    <property type="protein sequence ID" value="CPR21432.1"/>
    <property type="molecule type" value="Genomic_DNA"/>
</dbReference>
<dbReference type="Proteomes" id="UP000033187">
    <property type="component" value="Chromosome 1"/>
</dbReference>
<dbReference type="Gene3D" id="2.60.120.650">
    <property type="entry name" value="Cupin"/>
    <property type="match status" value="1"/>
</dbReference>
<gene>
    <name evidence="2" type="ORF">YBN1229_v1_3047</name>
</gene>
<reference evidence="3" key="1">
    <citation type="submission" date="2015-02" db="EMBL/GenBank/DDBJ databases">
        <authorList>
            <person name="Chooi Y.-H."/>
        </authorList>
    </citation>
    <scope>NUCLEOTIDE SEQUENCE [LARGE SCALE GENOMIC DNA]</scope>
    <source>
        <strain evidence="3">strain Y</strain>
    </source>
</reference>
<dbReference type="PROSITE" id="PS51184">
    <property type="entry name" value="JMJC"/>
    <property type="match status" value="1"/>
</dbReference>
<accession>A0A0D6JI01</accession>
<sequence length="321" mass="36455">MVQHTEHPRSVTFPNNDMSQFGKGLSHFQHDFLSSGLFTDERLARLIERYPREYYMITTMTQQGQKPEWRNGDLNGVSGEYALEAIRNGRLWLCLRRFDLIAPEYDDLVADAFAQIESMNPGLTTSGHKSSLLISSPGARVLYHADIPMVSLWHLRGRKRVWLYDPNDKTHLPDEVLEGIMLRETEEEIPYDQSWDQTAQSIVLEPGYALSWPHNAPHRVDNLEGLNVSITTDYFTPETKRRYGVYYTNGLMRRRLGVKPRSTSANGIGAYAKCAAALAAKKVGVKAATERSMMQTFKLNKEMPGALIDLSPAEQQAITQY</sequence>
<evidence type="ECO:0000259" key="1">
    <source>
        <dbReference type="PROSITE" id="PS51184"/>
    </source>
</evidence>
<dbReference type="InterPro" id="IPR041667">
    <property type="entry name" value="Cupin_8"/>
</dbReference>
<protein>
    <recommendedName>
        <fullName evidence="1">JmjC domain-containing protein</fullName>
    </recommendedName>
</protein>
<keyword evidence="3" id="KW-1185">Reference proteome</keyword>
<dbReference type="KEGG" id="fiy:BN1229_v1_3047"/>
<dbReference type="AlphaFoldDB" id="A0A0D6JI01"/>
<name>A0A0D6JI01_9HYPH</name>
<dbReference type="InterPro" id="IPR003347">
    <property type="entry name" value="JmjC_dom"/>
</dbReference>
<dbReference type="RefSeq" id="WP_152025004.1">
    <property type="nucleotide sequence ID" value="NZ_LN829118.1"/>
</dbReference>
<proteinExistence type="predicted"/>
<feature type="domain" description="JmjC" evidence="1">
    <location>
        <begin position="90"/>
        <end position="251"/>
    </location>
</feature>
<dbReference type="KEGG" id="fil:BN1229_v1_2868"/>